<dbReference type="VEuPathDB" id="GiardiaDB:QR46_1399"/>
<dbReference type="AlphaFoldDB" id="V6TLX9"/>
<feature type="region of interest" description="Disordered" evidence="2">
    <location>
        <begin position="318"/>
        <end position="339"/>
    </location>
</feature>
<proteinExistence type="predicted"/>
<dbReference type="EMBL" id="AHHH01000367">
    <property type="protein sequence ID" value="ESU40003.1"/>
    <property type="molecule type" value="Genomic_DNA"/>
</dbReference>
<comment type="caution">
    <text evidence="3">The sequence shown here is derived from an EMBL/GenBank/DDBJ whole genome shotgun (WGS) entry which is preliminary data.</text>
</comment>
<evidence type="ECO:0000313" key="3">
    <source>
        <dbReference type="EMBL" id="ESU40003.1"/>
    </source>
</evidence>
<dbReference type="VEuPathDB" id="GiardiaDB:GL50581_2947"/>
<feature type="repeat" description="ANK" evidence="1">
    <location>
        <begin position="70"/>
        <end position="90"/>
    </location>
</feature>
<reference evidence="3 4" key="2">
    <citation type="journal article" date="2013" name="Genome Biol. Evol.">
        <title>Genome sequencing of Giardia lamblia genotypes A2 and B isolates (DH and GS) and comparative analysis with the genomes of genotypes A1 and E (WB and Pig).</title>
        <authorList>
            <person name="Adam R.D."/>
            <person name="Dahlstrom E.W."/>
            <person name="Martens C.A."/>
            <person name="Bruno D.P."/>
            <person name="Barbian K.D."/>
            <person name="Ricklefs S.M."/>
            <person name="Hernandez M.M."/>
            <person name="Narla N.P."/>
            <person name="Patel R.B."/>
            <person name="Porcella S.F."/>
            <person name="Nash T.E."/>
        </authorList>
    </citation>
    <scope>NUCLEOTIDE SEQUENCE [LARGE SCALE GENOMIC DNA]</scope>
    <source>
        <strain evidence="3 4">GS</strain>
    </source>
</reference>
<feature type="non-terminal residue" evidence="3">
    <location>
        <position position="1"/>
    </location>
</feature>
<protein>
    <submittedName>
        <fullName evidence="3">Ankyrin repeat protein</fullName>
    </submittedName>
</protein>
<dbReference type="SMART" id="SM00248">
    <property type="entry name" value="ANK"/>
    <property type="match status" value="6"/>
</dbReference>
<dbReference type="PANTHER" id="PTHR24120:SF4">
    <property type="entry name" value="GH07239P"/>
    <property type="match status" value="1"/>
</dbReference>
<dbReference type="Gene3D" id="1.25.40.20">
    <property type="entry name" value="Ankyrin repeat-containing domain"/>
    <property type="match status" value="3"/>
</dbReference>
<dbReference type="PROSITE" id="PS50088">
    <property type="entry name" value="ANK_REPEAT"/>
    <property type="match status" value="3"/>
</dbReference>
<name>V6TLX9_GIAIN</name>
<dbReference type="VEuPathDB" id="GiardiaDB:GL50803_0021505"/>
<dbReference type="OrthoDB" id="20872at2759"/>
<feature type="repeat" description="ANK" evidence="1">
    <location>
        <begin position="230"/>
        <end position="262"/>
    </location>
</feature>
<organism evidence="3 4">
    <name type="scientific">Giardia intestinalis</name>
    <name type="common">Giardia lamblia</name>
    <dbReference type="NCBI Taxonomy" id="5741"/>
    <lineage>
        <taxon>Eukaryota</taxon>
        <taxon>Metamonada</taxon>
        <taxon>Diplomonadida</taxon>
        <taxon>Hexamitidae</taxon>
        <taxon>Giardiinae</taxon>
        <taxon>Giardia</taxon>
    </lineage>
</organism>
<gene>
    <name evidence="3" type="ORF">GSB_155270</name>
</gene>
<dbReference type="Pfam" id="PF12796">
    <property type="entry name" value="Ank_2"/>
    <property type="match status" value="3"/>
</dbReference>
<keyword evidence="1" id="KW-0040">ANK repeat</keyword>
<feature type="repeat" description="ANK" evidence="1">
    <location>
        <begin position="168"/>
        <end position="200"/>
    </location>
</feature>
<dbReference type="PROSITE" id="PS50297">
    <property type="entry name" value="ANK_REP_REGION"/>
    <property type="match status" value="1"/>
</dbReference>
<dbReference type="InterPro" id="IPR036770">
    <property type="entry name" value="Ankyrin_rpt-contain_sf"/>
</dbReference>
<dbReference type="Proteomes" id="UP000018040">
    <property type="component" value="Unassembled WGS sequence"/>
</dbReference>
<evidence type="ECO:0000313" key="4">
    <source>
        <dbReference type="Proteomes" id="UP000018040"/>
    </source>
</evidence>
<dbReference type="SUPFAM" id="SSF48403">
    <property type="entry name" value="Ankyrin repeat"/>
    <property type="match status" value="1"/>
</dbReference>
<evidence type="ECO:0000256" key="1">
    <source>
        <dbReference type="PROSITE-ProRule" id="PRU00023"/>
    </source>
</evidence>
<evidence type="ECO:0000256" key="2">
    <source>
        <dbReference type="SAM" id="MobiDB-lite"/>
    </source>
</evidence>
<dbReference type="VEuPathDB" id="GiardiaDB:DHA2_153095"/>
<sequence>ANAVKAPERRIECISGAARASKPELLTTVPPASSLITGNSSWTDLMRAAANGNIEAVKRHLADKDKKNSDGGTALMVAARAGRVEVVELLDPTNKDRVTALMRAADRNDMKAAKLLVPLQKGKKMMGDAHISGLRISSGTALMMAAAHGHAECIKLLLNREAGMQDEYGNTTLMWAARLGHINCIRLLLRKEAGMQDRYGRTALLLTAYNGYLECAELLLEAEGSTGDSSGWTALMAASSTNHPECVKLLLEKEAGMQDKSGWTALIYAVANDSGMCKAPCREGGRYGDCLCAARIPTWYPCPRHRQAEGAMRRWAFSPADSSASPDQGQTRRSPPLMPPSSWALESHASCNARAVPRMSTGCCFLWSTDAMKIRSLESLAWTGCFTLVCRGRPVSDAMSLLLIPLHDASAPEPGDGR</sequence>
<accession>V6TLX9</accession>
<dbReference type="PANTHER" id="PTHR24120">
    <property type="entry name" value="GH07239P"/>
    <property type="match status" value="1"/>
</dbReference>
<dbReference type="InterPro" id="IPR002110">
    <property type="entry name" value="Ankyrin_rpt"/>
</dbReference>
<feature type="compositionally biased region" description="Low complexity" evidence="2">
    <location>
        <begin position="318"/>
        <end position="327"/>
    </location>
</feature>
<reference evidence="4" key="1">
    <citation type="submission" date="2012-02" db="EMBL/GenBank/DDBJ databases">
        <title>Genome sequencing of Giardia lamblia Genotypes A2 and B isolates (DH and GS) and comparative analysis with the genomes of Genotypes A1 and E (WB and Pig).</title>
        <authorList>
            <person name="Adam R."/>
            <person name="Dahlstrom E."/>
            <person name="Martens C."/>
            <person name="Bruno D."/>
            <person name="Barbian K."/>
            <person name="Porcella S.F."/>
            <person name="Nash T."/>
        </authorList>
    </citation>
    <scope>NUCLEOTIDE SEQUENCE</scope>
    <source>
        <strain evidence="4">GS</strain>
    </source>
</reference>